<dbReference type="InterPro" id="IPR037066">
    <property type="entry name" value="Plug_dom_sf"/>
</dbReference>
<evidence type="ECO:0000256" key="5">
    <source>
        <dbReference type="ARBA" id="ARBA00023077"/>
    </source>
</evidence>
<feature type="signal peptide" evidence="10">
    <location>
        <begin position="1"/>
        <end position="23"/>
    </location>
</feature>
<dbReference type="InterPro" id="IPR012910">
    <property type="entry name" value="Plug_dom"/>
</dbReference>
<dbReference type="Pfam" id="PF07715">
    <property type="entry name" value="Plug"/>
    <property type="match status" value="1"/>
</dbReference>
<dbReference type="InterPro" id="IPR039426">
    <property type="entry name" value="TonB-dep_rcpt-like"/>
</dbReference>
<evidence type="ECO:0000256" key="6">
    <source>
        <dbReference type="ARBA" id="ARBA00023136"/>
    </source>
</evidence>
<dbReference type="Pfam" id="PF00593">
    <property type="entry name" value="TonB_dep_Rec_b-barrel"/>
    <property type="match status" value="1"/>
</dbReference>
<dbReference type="InterPro" id="IPR023996">
    <property type="entry name" value="TonB-dep_OMP_SusC/RagA"/>
</dbReference>
<dbReference type="Gene3D" id="2.60.40.1120">
    <property type="entry name" value="Carboxypeptidase-like, regulatory domain"/>
    <property type="match status" value="1"/>
</dbReference>
<feature type="chain" id="PRO_5037195280" evidence="10">
    <location>
        <begin position="24"/>
        <end position="1105"/>
    </location>
</feature>
<feature type="domain" description="TonB-dependent receptor-like beta-barrel" evidence="11">
    <location>
        <begin position="497"/>
        <end position="1056"/>
    </location>
</feature>
<dbReference type="EMBL" id="WWEO01000045">
    <property type="protein sequence ID" value="NCD72263.1"/>
    <property type="molecule type" value="Genomic_DNA"/>
</dbReference>
<keyword evidence="10" id="KW-0732">Signal</keyword>
<evidence type="ECO:0000256" key="3">
    <source>
        <dbReference type="ARBA" id="ARBA00022452"/>
    </source>
</evidence>
<keyword evidence="7 8" id="KW-0998">Cell outer membrane</keyword>
<comment type="caution">
    <text evidence="13">The sequence shown here is derived from an EMBL/GenBank/DDBJ whole genome shotgun (WGS) entry which is preliminary data.</text>
</comment>
<dbReference type="PROSITE" id="PS52016">
    <property type="entry name" value="TONB_DEPENDENT_REC_3"/>
    <property type="match status" value="1"/>
</dbReference>
<dbReference type="Pfam" id="PF13620">
    <property type="entry name" value="CarboxypepD_reg"/>
    <property type="match status" value="1"/>
</dbReference>
<dbReference type="SUPFAM" id="SSF49464">
    <property type="entry name" value="Carboxypeptidase regulatory domain-like"/>
    <property type="match status" value="1"/>
</dbReference>
<keyword evidence="3 8" id="KW-1134">Transmembrane beta strand</keyword>
<evidence type="ECO:0000259" key="11">
    <source>
        <dbReference type="Pfam" id="PF00593"/>
    </source>
</evidence>
<accession>A0A966DUD5</accession>
<keyword evidence="4 8" id="KW-0812">Transmembrane</keyword>
<gene>
    <name evidence="13" type="ORF">GSY63_23065</name>
</gene>
<keyword evidence="2 8" id="KW-0813">Transport</keyword>
<comment type="subcellular location">
    <subcellularLocation>
        <location evidence="1 8">Cell outer membrane</location>
        <topology evidence="1 8">Multi-pass membrane protein</topology>
    </subcellularLocation>
</comment>
<evidence type="ECO:0000256" key="1">
    <source>
        <dbReference type="ARBA" id="ARBA00004571"/>
    </source>
</evidence>
<keyword evidence="5 9" id="KW-0798">TonB box</keyword>
<proteinExistence type="inferred from homology"/>
<comment type="similarity">
    <text evidence="8 9">Belongs to the TonB-dependent receptor family.</text>
</comment>
<protein>
    <submittedName>
        <fullName evidence="13">SusC/RagA family TonB-linked outer membrane protein</fullName>
    </submittedName>
</protein>
<dbReference type="NCBIfam" id="TIGR04056">
    <property type="entry name" value="OMP_RagA_SusC"/>
    <property type="match status" value="1"/>
</dbReference>
<dbReference type="InterPro" id="IPR008969">
    <property type="entry name" value="CarboxyPept-like_regulatory"/>
</dbReference>
<dbReference type="InterPro" id="IPR036942">
    <property type="entry name" value="Beta-barrel_TonB_sf"/>
</dbReference>
<dbReference type="InterPro" id="IPR000531">
    <property type="entry name" value="Beta-barrel_TonB"/>
</dbReference>
<organism evidence="13 14">
    <name type="scientific">Mucilaginibacter agri</name>
    <dbReference type="NCBI Taxonomy" id="2695265"/>
    <lineage>
        <taxon>Bacteria</taxon>
        <taxon>Pseudomonadati</taxon>
        <taxon>Bacteroidota</taxon>
        <taxon>Sphingobacteriia</taxon>
        <taxon>Sphingobacteriales</taxon>
        <taxon>Sphingobacteriaceae</taxon>
        <taxon>Mucilaginibacter</taxon>
    </lineage>
</organism>
<dbReference type="AlphaFoldDB" id="A0A966DUD5"/>
<evidence type="ECO:0000259" key="12">
    <source>
        <dbReference type="Pfam" id="PF07715"/>
    </source>
</evidence>
<reference evidence="13" key="2">
    <citation type="submission" date="2020-10" db="EMBL/GenBank/DDBJ databases">
        <title>Mucilaginibacter sp. nov., isolated from soil.</title>
        <authorList>
            <person name="Jeon C.O."/>
        </authorList>
    </citation>
    <scope>NUCLEOTIDE SEQUENCE</scope>
    <source>
        <strain evidence="13">R11</strain>
    </source>
</reference>
<dbReference type="SUPFAM" id="SSF56935">
    <property type="entry name" value="Porins"/>
    <property type="match status" value="1"/>
</dbReference>
<keyword evidence="6 8" id="KW-0472">Membrane</keyword>
<evidence type="ECO:0000313" key="14">
    <source>
        <dbReference type="Proteomes" id="UP000638732"/>
    </source>
</evidence>
<evidence type="ECO:0000256" key="2">
    <source>
        <dbReference type="ARBA" id="ARBA00022448"/>
    </source>
</evidence>
<evidence type="ECO:0000256" key="7">
    <source>
        <dbReference type="ARBA" id="ARBA00023237"/>
    </source>
</evidence>
<dbReference type="Gene3D" id="2.40.170.20">
    <property type="entry name" value="TonB-dependent receptor, beta-barrel domain"/>
    <property type="match status" value="1"/>
</dbReference>
<dbReference type="NCBIfam" id="TIGR04057">
    <property type="entry name" value="SusC_RagA_signa"/>
    <property type="match status" value="1"/>
</dbReference>
<keyword evidence="14" id="KW-1185">Reference proteome</keyword>
<evidence type="ECO:0000313" key="13">
    <source>
        <dbReference type="EMBL" id="NCD72263.1"/>
    </source>
</evidence>
<feature type="domain" description="TonB-dependent receptor plug" evidence="12">
    <location>
        <begin position="205"/>
        <end position="312"/>
    </location>
</feature>
<evidence type="ECO:0000256" key="8">
    <source>
        <dbReference type="PROSITE-ProRule" id="PRU01360"/>
    </source>
</evidence>
<dbReference type="GO" id="GO:0009279">
    <property type="term" value="C:cell outer membrane"/>
    <property type="evidence" value="ECO:0007669"/>
    <property type="project" value="UniProtKB-SubCell"/>
</dbReference>
<evidence type="ECO:0000256" key="9">
    <source>
        <dbReference type="RuleBase" id="RU003357"/>
    </source>
</evidence>
<name>A0A966DUD5_9SPHI</name>
<evidence type="ECO:0000256" key="10">
    <source>
        <dbReference type="SAM" id="SignalP"/>
    </source>
</evidence>
<dbReference type="InterPro" id="IPR023997">
    <property type="entry name" value="TonB-dep_OMP_SusC/RagA_CS"/>
</dbReference>
<evidence type="ECO:0000256" key="4">
    <source>
        <dbReference type="ARBA" id="ARBA00022692"/>
    </source>
</evidence>
<dbReference type="Proteomes" id="UP000638732">
    <property type="component" value="Unassembled WGS sequence"/>
</dbReference>
<reference evidence="13" key="1">
    <citation type="submission" date="2020-01" db="EMBL/GenBank/DDBJ databases">
        <authorList>
            <person name="Seo Y.L."/>
        </authorList>
    </citation>
    <scope>NUCLEOTIDE SEQUENCE</scope>
    <source>
        <strain evidence="13">R11</strain>
    </source>
</reference>
<sequence length="1105" mass="120884">MRISILSFSILLTVGLLYSQAAAVNAQSLEKRIDIDFDHESLDKAIKQVESKADLTFAYDANYLALAQKIVKTSKFRQEKLETILATVLNGTGIAFKEQAGNILLFKQAYGKLNGKVTDETRQVLPGATVKVVDSTNGTTTGADGSYSLNLPEGVYSIEVSFTGFQKSTIKNVKISANKTTSLDFSLAGGAMLKEVTVSYGKQRAREVTGSIGQLNAAPLEDMPVIQFAQTLQGKVAGVQVAISSGQPGRGIDFRIRGAASLFSSNQPLFVVDGMPITGSINNINPDEIESYSILKDAAASALYGSRAANGVVLITTKHAKPGDAQIEFHSNYGVQKLPTNKVPKMMTAREWADFENEYYQDRVKYEGYTGKLDTTYLNPERYGTGTNWFDVLTRTAPIQSYDLTIKSAREKSSSTVIAGYQDQQGVLLNTGTKLFSLRINEDLSIANNKIKIGFNLAPSYRMDHNNRLNTDGVGGLFERIFEASPLAVPVNPDGSYPKYAYSPPMVQYFNPYAQFMLSNDNYLTTRILGNGYFNYEFVKGLTLKTNLGVDKGAETRNLYNNSLLSSTSLATATSSSVDNYSWTAEANLQYNKSFGDHNIEALVGYSAQKFNQVSNSVAGTGFPSDDVPWLSAATSITSGSSNTTSYALLSAIGRINYNYKGRYLLSGAIRRDGSSRFGSNQQYGNFPSVSAGWIVSDESFMEGLKVINLFKIRSSYGLTGNNFFTSGNYPAQSTIGSYNYVFNGALVPGTTISSLGNSNLAWERNKQFDIGFDLSMLNNRISVTYDYYHKLTDGLIQDRPVPQASGFSTIKYNVGAFAMWGHEITVNTVNLNGKLNWTTNFNISFDRNIIKSLVSPGYIRRNNTVTSDYYRNQVGHHLGEFYGFVNLGLYKDANDLATSAKYGSASDVGTLKMKDLNGDGVIDDVNDRTFIGDPTPKFTFGLTNSFRYQKFDLSISMAGSVGGKILNAAKWAYRTNMDGSRMLLAAAADRWRSPEDPGSGIYPRTKTGTTAIGRSVNTQWVENGSYLTAKNIALGYTFGLKDKFILKSLRLYASVQQAFIISGYSGMNPEINFAGLDPTQGIGVDENAYPVPRTFSIGLTSTFK</sequence>
<dbReference type="Gene3D" id="2.170.130.10">
    <property type="entry name" value="TonB-dependent receptor, plug domain"/>
    <property type="match status" value="1"/>
</dbReference>